<comment type="subcellular location">
    <subcellularLocation>
        <location evidence="2">Cytoplasm</location>
    </subcellularLocation>
</comment>
<evidence type="ECO:0000259" key="14">
    <source>
        <dbReference type="PROSITE" id="PS51986"/>
    </source>
</evidence>
<feature type="domain" description="GS beta-grasp" evidence="14">
    <location>
        <begin position="23"/>
        <end position="108"/>
    </location>
</feature>
<dbReference type="EMBL" id="LAZR01001519">
    <property type="protein sequence ID" value="KKN43320.1"/>
    <property type="molecule type" value="Genomic_DNA"/>
</dbReference>
<dbReference type="Pfam" id="PF00120">
    <property type="entry name" value="Gln-synt_C"/>
    <property type="match status" value="1"/>
</dbReference>
<comment type="cofactor">
    <cofactor evidence="1">
        <name>Mg(2+)</name>
        <dbReference type="ChEBI" id="CHEBI:18420"/>
    </cofactor>
</comment>
<dbReference type="SMART" id="SM01230">
    <property type="entry name" value="Gln-synt_C"/>
    <property type="match status" value="1"/>
</dbReference>
<dbReference type="EC" id="6.3.1.2" evidence="4"/>
<evidence type="ECO:0000256" key="13">
    <source>
        <dbReference type="ARBA" id="ARBA00049436"/>
    </source>
</evidence>
<dbReference type="InterPro" id="IPR027303">
    <property type="entry name" value="Gln_synth_gly_rich_site"/>
</dbReference>
<dbReference type="GO" id="GO:0046872">
    <property type="term" value="F:metal ion binding"/>
    <property type="evidence" value="ECO:0007669"/>
    <property type="project" value="UniProtKB-KW"/>
</dbReference>
<name>A0A0F9QGZ2_9ZZZZ</name>
<comment type="caution">
    <text evidence="16">The sequence shown here is derived from an EMBL/GenBank/DDBJ whole genome shotgun (WGS) entry which is preliminary data.</text>
</comment>
<keyword evidence="7" id="KW-0436">Ligase</keyword>
<protein>
    <recommendedName>
        <fullName evidence="5">Glutamine synthetase</fullName>
        <ecNumber evidence="4">6.3.1.2</ecNumber>
    </recommendedName>
    <alternativeName>
        <fullName evidence="12">Glutamate--ammonia ligase</fullName>
    </alternativeName>
</protein>
<evidence type="ECO:0000256" key="9">
    <source>
        <dbReference type="ARBA" id="ARBA00022741"/>
    </source>
</evidence>
<evidence type="ECO:0000256" key="10">
    <source>
        <dbReference type="ARBA" id="ARBA00022840"/>
    </source>
</evidence>
<dbReference type="PROSITE" id="PS00181">
    <property type="entry name" value="GLNA_ATP"/>
    <property type="match status" value="1"/>
</dbReference>
<keyword evidence="10" id="KW-0067">ATP-binding</keyword>
<keyword evidence="8" id="KW-0479">Metal-binding</keyword>
<dbReference type="GO" id="GO:0005737">
    <property type="term" value="C:cytoplasm"/>
    <property type="evidence" value="ECO:0007669"/>
    <property type="project" value="UniProtKB-SubCell"/>
</dbReference>
<sequence length="452" mass="52007">MIEKDDPKRKELCDKVIDKVKEEDIKFIYLQFTDIHGIVKSFEINSKRIEEFFEIGESFDGSSITGYGAIEESDKVALPDPSTFYVIPWRNEIRKVARVFCDIYNPDGERYSGDPRFILQKVVKKAEKLGYTFLCAPEMEFFILEKNTKEDVFSPSDMRGYFDYDPYDINERMRYTIAEYCDAMGIEIEALHHEVALGQHEVDFRYGEPVKTADNTNTIKMIIKTVAAKNNMTATFMPKPFSGINGSGQHIHQSLWKDGKNIFYDESDKSNISLVMKKWIAGQLKHAKSMCAVLSSWPNSYKRLVPGYEAPVYIAWGFRNRSPLIRVPDFHGKSSAARCEIRCPDPAGNPYLQFAVLLATGLDGILSNDIVIPEPRDENVYKLKTKEMEKAGINALPGSLSEALKEFRKSELLKETFGEQAFKNFYYAKLEENDAYRLVVSEWERNRYITRL</sequence>
<dbReference type="InterPro" id="IPR036651">
    <property type="entry name" value="Gln_synt_N_sf"/>
</dbReference>
<dbReference type="PROSITE" id="PS51986">
    <property type="entry name" value="GS_BETA_GRASP"/>
    <property type="match status" value="1"/>
</dbReference>
<evidence type="ECO:0000256" key="5">
    <source>
        <dbReference type="ARBA" id="ARBA00021364"/>
    </source>
</evidence>
<dbReference type="PANTHER" id="PTHR43785">
    <property type="entry name" value="GAMMA-GLUTAMYLPUTRESCINE SYNTHETASE"/>
    <property type="match status" value="1"/>
</dbReference>
<dbReference type="GO" id="GO:0006542">
    <property type="term" value="P:glutamine biosynthetic process"/>
    <property type="evidence" value="ECO:0007669"/>
    <property type="project" value="InterPro"/>
</dbReference>
<comment type="catalytic activity">
    <reaction evidence="13">
        <text>L-glutamate + NH4(+) + ATP = L-glutamine + ADP + phosphate + H(+)</text>
        <dbReference type="Rhea" id="RHEA:16169"/>
        <dbReference type="ChEBI" id="CHEBI:15378"/>
        <dbReference type="ChEBI" id="CHEBI:28938"/>
        <dbReference type="ChEBI" id="CHEBI:29985"/>
        <dbReference type="ChEBI" id="CHEBI:30616"/>
        <dbReference type="ChEBI" id="CHEBI:43474"/>
        <dbReference type="ChEBI" id="CHEBI:58359"/>
        <dbReference type="ChEBI" id="CHEBI:456216"/>
        <dbReference type="EC" id="6.3.1.2"/>
    </reaction>
</comment>
<proteinExistence type="inferred from homology"/>
<dbReference type="Gene3D" id="3.10.20.70">
    <property type="entry name" value="Glutamine synthetase, N-terminal domain"/>
    <property type="match status" value="1"/>
</dbReference>
<evidence type="ECO:0000256" key="3">
    <source>
        <dbReference type="ARBA" id="ARBA00009897"/>
    </source>
</evidence>
<comment type="similarity">
    <text evidence="3">Belongs to the glutamine synthetase family.</text>
</comment>
<evidence type="ECO:0000256" key="12">
    <source>
        <dbReference type="ARBA" id="ARBA00030668"/>
    </source>
</evidence>
<dbReference type="SUPFAM" id="SSF54368">
    <property type="entry name" value="Glutamine synthetase, N-terminal domain"/>
    <property type="match status" value="1"/>
</dbReference>
<evidence type="ECO:0000256" key="7">
    <source>
        <dbReference type="ARBA" id="ARBA00022598"/>
    </source>
</evidence>
<dbReference type="GO" id="GO:0004356">
    <property type="term" value="F:glutamine synthetase activity"/>
    <property type="evidence" value="ECO:0007669"/>
    <property type="project" value="UniProtKB-EC"/>
</dbReference>
<gene>
    <name evidence="16" type="ORF">LCGC14_0704400</name>
</gene>
<reference evidence="16" key="1">
    <citation type="journal article" date="2015" name="Nature">
        <title>Complex archaea that bridge the gap between prokaryotes and eukaryotes.</title>
        <authorList>
            <person name="Spang A."/>
            <person name="Saw J.H."/>
            <person name="Jorgensen S.L."/>
            <person name="Zaremba-Niedzwiedzka K."/>
            <person name="Martijn J."/>
            <person name="Lind A.E."/>
            <person name="van Eijk R."/>
            <person name="Schleper C."/>
            <person name="Guy L."/>
            <person name="Ettema T.J."/>
        </authorList>
    </citation>
    <scope>NUCLEOTIDE SEQUENCE</scope>
</reference>
<dbReference type="InterPro" id="IPR014746">
    <property type="entry name" value="Gln_synth/guanido_kin_cat_dom"/>
</dbReference>
<feature type="domain" description="GS catalytic" evidence="15">
    <location>
        <begin position="115"/>
        <end position="452"/>
    </location>
</feature>
<dbReference type="Pfam" id="PF03951">
    <property type="entry name" value="Gln-synt_N"/>
    <property type="match status" value="1"/>
</dbReference>
<keyword evidence="9" id="KW-0547">Nucleotide-binding</keyword>
<dbReference type="NCBIfam" id="TIGR00653">
    <property type="entry name" value="GlnA"/>
    <property type="match status" value="1"/>
</dbReference>
<dbReference type="SUPFAM" id="SSF55931">
    <property type="entry name" value="Glutamine synthetase/guanido kinase"/>
    <property type="match status" value="1"/>
</dbReference>
<dbReference type="Gene3D" id="3.30.590.10">
    <property type="entry name" value="Glutamine synthetase/guanido kinase, catalytic domain"/>
    <property type="match status" value="1"/>
</dbReference>
<organism evidence="16">
    <name type="scientific">marine sediment metagenome</name>
    <dbReference type="NCBI Taxonomy" id="412755"/>
    <lineage>
        <taxon>unclassified sequences</taxon>
        <taxon>metagenomes</taxon>
        <taxon>ecological metagenomes</taxon>
    </lineage>
</organism>
<dbReference type="InterPro" id="IPR004809">
    <property type="entry name" value="Gln_synth_I"/>
</dbReference>
<evidence type="ECO:0000313" key="16">
    <source>
        <dbReference type="EMBL" id="KKN43320.1"/>
    </source>
</evidence>
<dbReference type="InterPro" id="IPR008146">
    <property type="entry name" value="Gln_synth_cat_dom"/>
</dbReference>
<keyword evidence="6" id="KW-0963">Cytoplasm</keyword>
<dbReference type="AlphaFoldDB" id="A0A0F9QGZ2"/>
<evidence type="ECO:0000256" key="6">
    <source>
        <dbReference type="ARBA" id="ARBA00022490"/>
    </source>
</evidence>
<dbReference type="PROSITE" id="PS51987">
    <property type="entry name" value="GS_CATALYTIC"/>
    <property type="match status" value="1"/>
</dbReference>
<dbReference type="PANTHER" id="PTHR43785:SF12">
    <property type="entry name" value="TYPE-1 GLUTAMINE SYNTHETASE 2"/>
    <property type="match status" value="1"/>
</dbReference>
<dbReference type="GO" id="GO:0005524">
    <property type="term" value="F:ATP binding"/>
    <property type="evidence" value="ECO:0007669"/>
    <property type="project" value="UniProtKB-KW"/>
</dbReference>
<accession>A0A0F9QGZ2</accession>
<evidence type="ECO:0000256" key="1">
    <source>
        <dbReference type="ARBA" id="ARBA00001946"/>
    </source>
</evidence>
<evidence type="ECO:0000256" key="4">
    <source>
        <dbReference type="ARBA" id="ARBA00012937"/>
    </source>
</evidence>
<keyword evidence="11" id="KW-0460">Magnesium</keyword>
<dbReference type="InterPro" id="IPR008147">
    <property type="entry name" value="Gln_synt_N"/>
</dbReference>
<evidence type="ECO:0000256" key="8">
    <source>
        <dbReference type="ARBA" id="ARBA00022723"/>
    </source>
</evidence>
<evidence type="ECO:0000256" key="2">
    <source>
        <dbReference type="ARBA" id="ARBA00004496"/>
    </source>
</evidence>
<evidence type="ECO:0000259" key="15">
    <source>
        <dbReference type="PROSITE" id="PS51987"/>
    </source>
</evidence>
<evidence type="ECO:0000256" key="11">
    <source>
        <dbReference type="ARBA" id="ARBA00022842"/>
    </source>
</evidence>